<keyword evidence="10 13" id="KW-0472">Membrane</keyword>
<comment type="similarity">
    <text evidence="2">Belongs to the glycosyltransferase 2 family.</text>
</comment>
<proteinExistence type="inferred from homology"/>
<evidence type="ECO:0000256" key="9">
    <source>
        <dbReference type="ARBA" id="ARBA00023034"/>
    </source>
</evidence>
<dbReference type="OMA" id="PEKKYAH"/>
<comment type="subcellular location">
    <subcellularLocation>
        <location evidence="1">Golgi apparatus membrane</location>
        <topology evidence="1">Single-pass type II membrane protein</topology>
    </subcellularLocation>
</comment>
<reference evidence="15" key="1">
    <citation type="journal article" date="2020" name="Nat. Ecol. Evol.">
        <title>Deeply conserved synteny resolves early events in vertebrate evolution.</title>
        <authorList>
            <person name="Simakov O."/>
            <person name="Marletaz F."/>
            <person name="Yue J.X."/>
            <person name="O'Connell B."/>
            <person name="Jenkins J."/>
            <person name="Brandt A."/>
            <person name="Calef R."/>
            <person name="Tung C.H."/>
            <person name="Huang T.K."/>
            <person name="Schmutz J."/>
            <person name="Satoh N."/>
            <person name="Yu J.K."/>
            <person name="Putnam N.H."/>
            <person name="Green R.E."/>
            <person name="Rokhsar D.S."/>
        </authorList>
    </citation>
    <scope>NUCLEOTIDE SEQUENCE [LARGE SCALE GENOMIC DNA]</scope>
    <source>
        <strain evidence="15">S238N-H82</strain>
    </source>
</reference>
<dbReference type="Gene3D" id="3.90.550.10">
    <property type="entry name" value="Spore Coat Polysaccharide Biosynthesis Protein SpsA, Chain A"/>
    <property type="match status" value="1"/>
</dbReference>
<dbReference type="Pfam" id="PF00535">
    <property type="entry name" value="Glycos_transf_2"/>
    <property type="match status" value="1"/>
</dbReference>
<evidence type="ECO:0000256" key="2">
    <source>
        <dbReference type="ARBA" id="ARBA00006739"/>
    </source>
</evidence>
<keyword evidence="11" id="KW-1015">Disulfide bond</keyword>
<keyword evidence="6 13" id="KW-0812">Transmembrane</keyword>
<evidence type="ECO:0000256" key="10">
    <source>
        <dbReference type="ARBA" id="ARBA00023136"/>
    </source>
</evidence>
<dbReference type="GO" id="GO:0016758">
    <property type="term" value="F:hexosyltransferase activity"/>
    <property type="evidence" value="ECO:0007669"/>
    <property type="project" value="InterPro"/>
</dbReference>
<dbReference type="OrthoDB" id="2139606at2759"/>
<dbReference type="SUPFAM" id="SSF53448">
    <property type="entry name" value="Nucleotide-diphospho-sugar transferases"/>
    <property type="match status" value="1"/>
</dbReference>
<dbReference type="AlphaFoldDB" id="A0A9J7KYL8"/>
<dbReference type="PANTHER" id="PTHR15046">
    <property type="entry name" value="GLYCO_TRANS_2-LIKE DOMAIN-CONTAINING PROTEIN"/>
    <property type="match status" value="1"/>
</dbReference>
<evidence type="ECO:0000256" key="3">
    <source>
        <dbReference type="ARBA" id="ARBA00011748"/>
    </source>
</evidence>
<keyword evidence="5" id="KW-0808">Transferase</keyword>
<dbReference type="CDD" id="cd00761">
    <property type="entry name" value="Glyco_tranf_GTA_type"/>
    <property type="match status" value="1"/>
</dbReference>
<accession>A0A9J7KYL8</accession>
<keyword evidence="7" id="KW-0735">Signal-anchor</keyword>
<gene>
    <name evidence="16" type="primary">LOC118413253</name>
</gene>
<evidence type="ECO:0000256" key="12">
    <source>
        <dbReference type="SAM" id="MobiDB-lite"/>
    </source>
</evidence>
<evidence type="ECO:0000256" key="7">
    <source>
        <dbReference type="ARBA" id="ARBA00022968"/>
    </source>
</evidence>
<evidence type="ECO:0000313" key="16">
    <source>
        <dbReference type="RefSeq" id="XP_035672390.1"/>
    </source>
</evidence>
<dbReference type="InterPro" id="IPR029044">
    <property type="entry name" value="Nucleotide-diphossugar_trans"/>
</dbReference>
<evidence type="ECO:0000256" key="6">
    <source>
        <dbReference type="ARBA" id="ARBA00022692"/>
    </source>
</evidence>
<dbReference type="PIRSF" id="PIRSF000474">
    <property type="entry name" value="GM2_GD2_synthase"/>
    <property type="match status" value="1"/>
</dbReference>
<dbReference type="InterPro" id="IPR001173">
    <property type="entry name" value="Glyco_trans_2-like"/>
</dbReference>
<protein>
    <submittedName>
        <fullName evidence="16">Beta-1,4 N-acetylgalactosaminyltransferase 1-like isoform X1</fullName>
    </submittedName>
</protein>
<reference evidence="16" key="2">
    <citation type="submission" date="2025-08" db="UniProtKB">
        <authorList>
            <consortium name="RefSeq"/>
        </authorList>
    </citation>
    <scope>IDENTIFICATION</scope>
    <source>
        <strain evidence="16">S238N-H82</strain>
        <tissue evidence="16">Testes</tissue>
    </source>
</reference>
<evidence type="ECO:0000256" key="13">
    <source>
        <dbReference type="SAM" id="Phobius"/>
    </source>
</evidence>
<dbReference type="GO" id="GO:1901137">
    <property type="term" value="P:carbohydrate derivative biosynthetic process"/>
    <property type="evidence" value="ECO:0007669"/>
    <property type="project" value="UniProtKB-ARBA"/>
</dbReference>
<comment type="subunit">
    <text evidence="3">Homodimer; disulfide-linked.</text>
</comment>
<evidence type="ECO:0000256" key="11">
    <source>
        <dbReference type="ARBA" id="ARBA00023157"/>
    </source>
</evidence>
<evidence type="ECO:0000313" key="15">
    <source>
        <dbReference type="Proteomes" id="UP000001554"/>
    </source>
</evidence>
<evidence type="ECO:0000259" key="14">
    <source>
        <dbReference type="Pfam" id="PF00535"/>
    </source>
</evidence>
<name>A0A9J7KYL8_BRAFL</name>
<feature type="transmembrane region" description="Helical" evidence="13">
    <location>
        <begin position="60"/>
        <end position="79"/>
    </location>
</feature>
<keyword evidence="9" id="KW-0333">Golgi apparatus</keyword>
<dbReference type="RefSeq" id="XP_035672390.1">
    <property type="nucleotide sequence ID" value="XM_035816497.1"/>
</dbReference>
<keyword evidence="8 13" id="KW-1133">Transmembrane helix</keyword>
<dbReference type="InterPro" id="IPR011143">
    <property type="entry name" value="GM2_synthase"/>
</dbReference>
<organism evidence="15 16">
    <name type="scientific">Branchiostoma floridae</name>
    <name type="common">Florida lancelet</name>
    <name type="synonym">Amphioxus</name>
    <dbReference type="NCBI Taxonomy" id="7739"/>
    <lineage>
        <taxon>Eukaryota</taxon>
        <taxon>Metazoa</taxon>
        <taxon>Chordata</taxon>
        <taxon>Cephalochordata</taxon>
        <taxon>Leptocardii</taxon>
        <taxon>Amphioxiformes</taxon>
        <taxon>Branchiostomatidae</taxon>
        <taxon>Branchiostoma</taxon>
    </lineage>
</organism>
<evidence type="ECO:0000256" key="5">
    <source>
        <dbReference type="ARBA" id="ARBA00022679"/>
    </source>
</evidence>
<evidence type="ECO:0000256" key="4">
    <source>
        <dbReference type="ARBA" id="ARBA00022676"/>
    </source>
</evidence>
<keyword evidence="4" id="KW-0328">Glycosyltransferase</keyword>
<dbReference type="GeneID" id="118413253"/>
<feature type="region of interest" description="Disordered" evidence="12">
    <location>
        <begin position="176"/>
        <end position="199"/>
    </location>
</feature>
<dbReference type="GO" id="GO:0000139">
    <property type="term" value="C:Golgi membrane"/>
    <property type="evidence" value="ECO:0007669"/>
    <property type="project" value="UniProtKB-SubCell"/>
</dbReference>
<evidence type="ECO:0000256" key="8">
    <source>
        <dbReference type="ARBA" id="ARBA00022989"/>
    </source>
</evidence>
<sequence length="579" mass="66192">MCSSLWIVQTSLVGREPHTLPTFQERSCERGLACGYKSASAGMPEIWTLAGMQVRCRTKVVATALLLLLTVGTFVLHFTKVSSRSKYAMIYKYVPSRWQGTKKSQLNYDYPWKGAGLQHIPYVWKDAVARRVLTDGNCSCPEENLFISIPLYHSASSHYLGNDFASGPDELREVMDQRNQEKERLEQRAPPRPPILFANGKSPLSYPTQGLRVQPMGSLVIPGLRLEELAEHKEIVDIQLHAQLGVLTTLADIPSVTVEGEGTKHLTISSGSLDHLNRQLQFLVYTNTDFNPDTVDYADIRYAYFQGTIPIRIQHKRLLQIFDFSEDDIATKVTIVTKTFLRYNMLRQLIASVRKFYPTINIIIADDSEHPEKVQGENIEHYIMPFKKGWFAGRNLAVSQVTTPYFLWVDDDFIFTQDTRIELLLQVAKNTNLDVISGVVRDDLGLARKFTQKIRIEEGDDLGDCLFRSKGYYHAVEGFPDCVVADIVVNFFLADTTKVQSVRFDPRLTRVGHTEFFMDGLGKLRVASCSHVTIDHASKIWPPSVWQNKMYKKFREPVNTESNDKFWFYKYNLKCIHYT</sequence>
<feature type="domain" description="Glycosyltransferase 2-like" evidence="14">
    <location>
        <begin position="334"/>
        <end position="455"/>
    </location>
</feature>
<dbReference type="PANTHER" id="PTHR15046:SF3">
    <property type="entry name" value="BETA-1,4 N-ACETYLGALACTOSAMINYLTRANSFERASE 2-LIKE"/>
    <property type="match status" value="1"/>
</dbReference>
<dbReference type="Proteomes" id="UP000001554">
    <property type="component" value="Chromosome 4"/>
</dbReference>
<dbReference type="KEGG" id="bfo:118413253"/>
<feature type="compositionally biased region" description="Basic and acidic residues" evidence="12">
    <location>
        <begin position="176"/>
        <end position="189"/>
    </location>
</feature>
<evidence type="ECO:0000256" key="1">
    <source>
        <dbReference type="ARBA" id="ARBA00004323"/>
    </source>
</evidence>
<keyword evidence="15" id="KW-1185">Reference proteome</keyword>